<accession>A0A1R3GKD0</accession>
<protein>
    <submittedName>
        <fullName evidence="3">Uncharacterized protein</fullName>
    </submittedName>
</protein>
<evidence type="ECO:0000313" key="4">
    <source>
        <dbReference type="Proteomes" id="UP000187203"/>
    </source>
</evidence>
<dbReference type="Proteomes" id="UP000187203">
    <property type="component" value="Unassembled WGS sequence"/>
</dbReference>
<dbReference type="EMBL" id="AWUE01022414">
    <property type="protein sequence ID" value="OMO58480.1"/>
    <property type="molecule type" value="Genomic_DNA"/>
</dbReference>
<reference evidence="4" key="1">
    <citation type="submission" date="2013-09" db="EMBL/GenBank/DDBJ databases">
        <title>Corchorus olitorius genome sequencing.</title>
        <authorList>
            <person name="Alam M."/>
            <person name="Haque M.S."/>
            <person name="Islam M.S."/>
            <person name="Emdad E.M."/>
            <person name="Islam M.M."/>
            <person name="Ahmed B."/>
            <person name="Halim A."/>
            <person name="Hossen Q.M.M."/>
            <person name="Hossain M.Z."/>
            <person name="Ahmed R."/>
            <person name="Khan M.M."/>
            <person name="Islam R."/>
            <person name="Rashid M.M."/>
            <person name="Khan S.A."/>
            <person name="Rahman M.S."/>
            <person name="Alam M."/>
            <person name="Yahiya A.S."/>
            <person name="Khan M.S."/>
            <person name="Azam M.S."/>
            <person name="Haque T."/>
            <person name="Lashkar M.Z.H."/>
            <person name="Akhand A.I."/>
            <person name="Morshed G."/>
            <person name="Roy S."/>
            <person name="Uddin K.S."/>
            <person name="Rabeya T."/>
            <person name="Hossain A.S."/>
            <person name="Chowdhury A."/>
            <person name="Snigdha A.R."/>
            <person name="Mortoza M.S."/>
            <person name="Matin S.A."/>
            <person name="Hoque S.M.E."/>
            <person name="Islam M.K."/>
            <person name="Roy D.K."/>
            <person name="Haider R."/>
            <person name="Moosa M.M."/>
            <person name="Elias S.M."/>
            <person name="Hasan A.M."/>
            <person name="Jahan S."/>
            <person name="Shafiuddin M."/>
            <person name="Mahmood N."/>
            <person name="Shommy N.S."/>
        </authorList>
    </citation>
    <scope>NUCLEOTIDE SEQUENCE [LARGE SCALE GENOMIC DNA]</scope>
    <source>
        <strain evidence="4">cv. O-4</strain>
    </source>
</reference>
<proteinExistence type="predicted"/>
<feature type="signal peptide" evidence="2">
    <location>
        <begin position="1"/>
        <end position="24"/>
    </location>
</feature>
<name>A0A1R3GKD0_9ROSI</name>
<dbReference type="AlphaFoldDB" id="A0A1R3GKD0"/>
<dbReference type="OrthoDB" id="10334594at2759"/>
<evidence type="ECO:0000256" key="1">
    <source>
        <dbReference type="SAM" id="MobiDB-lite"/>
    </source>
</evidence>
<feature type="chain" id="PRO_5012842375" evidence="2">
    <location>
        <begin position="25"/>
        <end position="252"/>
    </location>
</feature>
<comment type="caution">
    <text evidence="3">The sequence shown here is derived from an EMBL/GenBank/DDBJ whole genome shotgun (WGS) entry which is preliminary data.</text>
</comment>
<gene>
    <name evidence="3" type="ORF">COLO4_34594</name>
</gene>
<keyword evidence="2" id="KW-0732">Signal</keyword>
<organism evidence="3 4">
    <name type="scientific">Corchorus olitorius</name>
    <dbReference type="NCBI Taxonomy" id="93759"/>
    <lineage>
        <taxon>Eukaryota</taxon>
        <taxon>Viridiplantae</taxon>
        <taxon>Streptophyta</taxon>
        <taxon>Embryophyta</taxon>
        <taxon>Tracheophyta</taxon>
        <taxon>Spermatophyta</taxon>
        <taxon>Magnoliopsida</taxon>
        <taxon>eudicotyledons</taxon>
        <taxon>Gunneridae</taxon>
        <taxon>Pentapetalae</taxon>
        <taxon>rosids</taxon>
        <taxon>malvids</taxon>
        <taxon>Malvales</taxon>
        <taxon>Malvaceae</taxon>
        <taxon>Grewioideae</taxon>
        <taxon>Apeibeae</taxon>
        <taxon>Corchorus</taxon>
    </lineage>
</organism>
<keyword evidence="4" id="KW-1185">Reference proteome</keyword>
<evidence type="ECO:0000256" key="2">
    <source>
        <dbReference type="SAM" id="SignalP"/>
    </source>
</evidence>
<feature type="region of interest" description="Disordered" evidence="1">
    <location>
        <begin position="145"/>
        <end position="165"/>
    </location>
</feature>
<evidence type="ECO:0000313" key="3">
    <source>
        <dbReference type="EMBL" id="OMO58480.1"/>
    </source>
</evidence>
<sequence>MKKTFVQILSLVLVLVLATLQADGSLENKLVGVGDDDVFIRSHGRKAEIGTKHRNKGAAPKSTENLGLVDSLKEDIDDHQSHRYFTPATNPYRKGNNKNKAELVGAKDSKIENKGSKPAENNIGLVDSQVQENVIDDNQRQRYFPSAKNPYAKGNNNKNKGTTEVGAKDSKIENNNIVGLVDSQQEDKRQRYFPIAKNPYAKGNNKNKGHEVEAVTENKDIVGDEQHQERNIICGKNPFPAGLKYISKCFKG</sequence>